<dbReference type="Proteomes" id="UP000554235">
    <property type="component" value="Unassembled WGS sequence"/>
</dbReference>
<reference evidence="1 2" key="1">
    <citation type="submission" date="2020-01" db="EMBL/GenBank/DDBJ databases">
        <title>Identification and distribution of gene clusters putatively required for synthesis of sphingolipid metabolism inhibitors in phylogenetically diverse species of the filamentous fungus Fusarium.</title>
        <authorList>
            <person name="Kim H.-S."/>
            <person name="Busman M."/>
            <person name="Brown D.W."/>
            <person name="Divon H."/>
            <person name="Uhlig S."/>
            <person name="Proctor R.H."/>
        </authorList>
    </citation>
    <scope>NUCLEOTIDE SEQUENCE [LARGE SCALE GENOMIC DNA]</scope>
    <source>
        <strain evidence="1 2">NRRL 20459</strain>
    </source>
</reference>
<comment type="caution">
    <text evidence="1">The sequence shown here is derived from an EMBL/GenBank/DDBJ whole genome shotgun (WGS) entry which is preliminary data.</text>
</comment>
<dbReference type="AlphaFoldDB" id="A0A8H4L3Y2"/>
<evidence type="ECO:0000313" key="2">
    <source>
        <dbReference type="Proteomes" id="UP000554235"/>
    </source>
</evidence>
<keyword evidence="2" id="KW-1185">Reference proteome</keyword>
<gene>
    <name evidence="1" type="ORF">FALBO_11370</name>
</gene>
<dbReference type="OrthoDB" id="10357346at2759"/>
<proteinExistence type="predicted"/>
<name>A0A8H4L3Y2_9HYPO</name>
<accession>A0A8H4L3Y2</accession>
<protein>
    <submittedName>
        <fullName evidence="1">Uncharacterized protein</fullName>
    </submittedName>
</protein>
<dbReference type="EMBL" id="JAADYS010001645">
    <property type="protein sequence ID" value="KAF4461826.1"/>
    <property type="molecule type" value="Genomic_DNA"/>
</dbReference>
<sequence length="142" mass="16425">MQAYAIMKQCFQLCWRSISANTNAKSQQHRVALPAPLMANKTTYMTSLFRSYTSPKNGPPTETVWSQEDFEESLKRRMEMVRRIEREWTAADQEAFLDRFPMLKGPAAPSTPEQAMAALDKIYEEEEQMHKEDEAARKAKES</sequence>
<evidence type="ECO:0000313" key="1">
    <source>
        <dbReference type="EMBL" id="KAF4461826.1"/>
    </source>
</evidence>
<organism evidence="1 2">
    <name type="scientific">Fusarium albosuccineum</name>
    <dbReference type="NCBI Taxonomy" id="1237068"/>
    <lineage>
        <taxon>Eukaryota</taxon>
        <taxon>Fungi</taxon>
        <taxon>Dikarya</taxon>
        <taxon>Ascomycota</taxon>
        <taxon>Pezizomycotina</taxon>
        <taxon>Sordariomycetes</taxon>
        <taxon>Hypocreomycetidae</taxon>
        <taxon>Hypocreales</taxon>
        <taxon>Nectriaceae</taxon>
        <taxon>Fusarium</taxon>
        <taxon>Fusarium decemcellulare species complex</taxon>
    </lineage>
</organism>